<comment type="similarity">
    <text evidence="1">Belongs to the PspA/Vipp/IM30 family.</text>
</comment>
<sequence>MWKQVSALARGRAFEASEAACDRNALTILRQQIRDCAQALAAARRDVALAALANRREEARIAALDTRIGDLETRTMAALDQGKADLAHEGALSISKLEAERARSGESLGRLESQAERLQRRVTEAEQRLCDLKGGLRLAEAGESLRRGGGALPGPILSVFDDAEQTLTRLRSRQEEDEAIDAFWRENNAVGDPDATARRLAEAGCGAPLDTGAEAVLRRIDAKRAARSA</sequence>
<evidence type="ECO:0000313" key="3">
    <source>
        <dbReference type="EMBL" id="KTQ92622.1"/>
    </source>
</evidence>
<dbReference type="Pfam" id="PF04012">
    <property type="entry name" value="PspA_IM30"/>
    <property type="match status" value="1"/>
</dbReference>
<evidence type="ECO:0008006" key="5">
    <source>
        <dbReference type="Google" id="ProtNLM"/>
    </source>
</evidence>
<evidence type="ECO:0000256" key="1">
    <source>
        <dbReference type="ARBA" id="ARBA00043985"/>
    </source>
</evidence>
<dbReference type="InterPro" id="IPR007157">
    <property type="entry name" value="PspA_VIPP1"/>
</dbReference>
<protein>
    <recommendedName>
        <fullName evidence="5">PspA/IM30 family protein</fullName>
    </recommendedName>
</protein>
<dbReference type="Proteomes" id="UP000078272">
    <property type="component" value="Unassembled WGS sequence"/>
</dbReference>
<evidence type="ECO:0000313" key="4">
    <source>
        <dbReference type="Proteomes" id="UP000078272"/>
    </source>
</evidence>
<reference evidence="3 4" key="1">
    <citation type="journal article" date="2016" name="Front. Microbiol.">
        <title>Genomic Resource of Rice Seed Associated Bacteria.</title>
        <authorList>
            <person name="Midha S."/>
            <person name="Bansal K."/>
            <person name="Sharma S."/>
            <person name="Kumar N."/>
            <person name="Patil P.P."/>
            <person name="Chaudhry V."/>
            <person name="Patil P.B."/>
        </authorList>
    </citation>
    <scope>NUCLEOTIDE SEQUENCE [LARGE SCALE GENOMIC DNA]</scope>
    <source>
        <strain evidence="3 4">NS226</strain>
    </source>
</reference>
<comment type="caution">
    <text evidence="3">The sequence shown here is derived from an EMBL/GenBank/DDBJ whole genome shotgun (WGS) entry which is preliminary data.</text>
</comment>
<dbReference type="Gene3D" id="1.20.5.340">
    <property type="match status" value="1"/>
</dbReference>
<gene>
    <name evidence="3" type="ORF">NS226_15070</name>
</gene>
<organism evidence="3 4">
    <name type="scientific">Aureimonas ureilytica</name>
    <dbReference type="NCBI Taxonomy" id="401562"/>
    <lineage>
        <taxon>Bacteria</taxon>
        <taxon>Pseudomonadati</taxon>
        <taxon>Pseudomonadota</taxon>
        <taxon>Alphaproteobacteria</taxon>
        <taxon>Hyphomicrobiales</taxon>
        <taxon>Aurantimonadaceae</taxon>
        <taxon>Aureimonas</taxon>
    </lineage>
</organism>
<name>A0A175R812_9HYPH</name>
<dbReference type="AlphaFoldDB" id="A0A175R812"/>
<dbReference type="EMBL" id="LDPZ01000031">
    <property type="protein sequence ID" value="KTQ92622.1"/>
    <property type="molecule type" value="Genomic_DNA"/>
</dbReference>
<dbReference type="STRING" id="401562.NS365_10035"/>
<feature type="coiled-coil region" evidence="2">
    <location>
        <begin position="54"/>
        <end position="128"/>
    </location>
</feature>
<evidence type="ECO:0000256" key="2">
    <source>
        <dbReference type="SAM" id="Coils"/>
    </source>
</evidence>
<keyword evidence="2" id="KW-0175">Coiled coil</keyword>
<dbReference type="PATRIC" id="fig|401562.3.peg.2720"/>
<dbReference type="RefSeq" id="WP_058635656.1">
    <property type="nucleotide sequence ID" value="NZ_LDPZ01000031.1"/>
</dbReference>
<accession>A0A175R812</accession>
<proteinExistence type="inferred from homology"/>